<keyword evidence="5" id="KW-0597">Phosphoprotein</keyword>
<dbReference type="OrthoDB" id="9815750at2"/>
<dbReference type="SUPFAM" id="SSF55874">
    <property type="entry name" value="ATPase domain of HSP90 chaperone/DNA topoisomerase II/histidine kinase"/>
    <property type="match status" value="1"/>
</dbReference>
<dbReference type="Gene3D" id="3.30.565.10">
    <property type="entry name" value="Histidine kinase-like ATPase, C-terminal domain"/>
    <property type="match status" value="1"/>
</dbReference>
<keyword evidence="9" id="KW-0418">Kinase</keyword>
<dbReference type="InterPro" id="IPR000014">
    <property type="entry name" value="PAS"/>
</dbReference>
<reference evidence="17 18" key="1">
    <citation type="submission" date="2014-04" db="EMBL/GenBank/DDBJ databases">
        <title>Draft genome sequence of Bacillus azotoformans MEV2011, a (co-) denitrifying strain unable to grow in the presence of oxygen.</title>
        <authorList>
            <person name="Nielsen M."/>
            <person name="Schreiber L."/>
            <person name="Finster K."/>
            <person name="Schramm A."/>
        </authorList>
    </citation>
    <scope>NUCLEOTIDE SEQUENCE [LARGE SCALE GENOMIC DNA]</scope>
    <source>
        <strain evidence="17 18">MEV2011</strain>
    </source>
</reference>
<sequence>MKQFFRSKITKRYLLITLLLTLCALSLLYLITTQVMNKSVSEEKNYRNELMAQTVGKKMNYIFSNIINELRVLSEYALRVQEGEVIDIEEAEKIISRNPLFLHSKLVDEHGDTLFAIPNVYISDSPKSVDIFDRLSWSKTYYISNLFSLENGKKVIAVSVPIIDEHGLFKGGIIAFINLDVLSQYLNQVKIGVDGVNALIDRDGNVISHSDSSFIGTNIATHQLGDYLYKNKSGIWEGDLFNKRMFFAYQPIQLGNFGIIVGEPIQQALASTKNVQELLLKGFLTVTLLTLIFTFYATSRFVEPITHLTKQAREYKDGFRQSFQIIKTGDELETLSITMDEMARELSKRQKKLINILESIPYAVITIDKEGNIVTFNKGAEQLTLFSRKEAIGKKIIDLPIKKSKDEFFVWQTVQQGKEFNEVESEIYDKQGQTHIINIYSSLFYDDKNQNMGTLLILRDVSEIKRIEAYLKQSERLASLGQLTAGIAHEIKNPLGIITAAAEAIELELQEENIEIDILKDMTQDIVETAERMNLLLTDFLKMSKGESKDLKAKVNMLSLIQELLSLLRNKLDEHQITVQLNNTVNEVPFVGIEKKLNQVFLNIFLNSIQAMENGGVLTISVTERIRDWKIEIEDTGKGIPESEINWIFNPFYTTKKEGTGLGLAIAYEIITEHNGKIDAFSKVGDGTIISIYLPKEGGAI</sequence>
<dbReference type="Gene3D" id="3.30.450.20">
    <property type="entry name" value="PAS domain"/>
    <property type="match status" value="2"/>
</dbReference>
<dbReference type="NCBIfam" id="TIGR00229">
    <property type="entry name" value="sensory_box"/>
    <property type="match status" value="1"/>
</dbReference>
<dbReference type="CDD" id="cd00082">
    <property type="entry name" value="HisKA"/>
    <property type="match status" value="1"/>
</dbReference>
<keyword evidence="4" id="KW-1003">Cell membrane</keyword>
<dbReference type="Pfam" id="PF02518">
    <property type="entry name" value="HATPase_c"/>
    <property type="match status" value="1"/>
</dbReference>
<evidence type="ECO:0000259" key="16">
    <source>
        <dbReference type="PROSITE" id="PS50113"/>
    </source>
</evidence>
<dbReference type="InterPro" id="IPR004358">
    <property type="entry name" value="Sig_transdc_His_kin-like_C"/>
</dbReference>
<name>A0A072NR92_SCHAZ</name>
<dbReference type="GO" id="GO:0005886">
    <property type="term" value="C:plasma membrane"/>
    <property type="evidence" value="ECO:0007669"/>
    <property type="project" value="UniProtKB-SubCell"/>
</dbReference>
<keyword evidence="12" id="KW-0902">Two-component regulatory system</keyword>
<dbReference type="PRINTS" id="PR00344">
    <property type="entry name" value="BCTRLSENSOR"/>
</dbReference>
<dbReference type="InterPro" id="IPR035965">
    <property type="entry name" value="PAS-like_dom_sf"/>
</dbReference>
<evidence type="ECO:0000256" key="3">
    <source>
        <dbReference type="ARBA" id="ARBA00012438"/>
    </source>
</evidence>
<dbReference type="InterPro" id="IPR003661">
    <property type="entry name" value="HisK_dim/P_dom"/>
</dbReference>
<dbReference type="PROSITE" id="PS50109">
    <property type="entry name" value="HIS_KIN"/>
    <property type="match status" value="1"/>
</dbReference>
<dbReference type="Pfam" id="PF13426">
    <property type="entry name" value="PAS_9"/>
    <property type="match status" value="1"/>
</dbReference>
<dbReference type="RefSeq" id="WP_035192299.1">
    <property type="nucleotide sequence ID" value="NZ_JJRY01000001.1"/>
</dbReference>
<dbReference type="SMART" id="SM00091">
    <property type="entry name" value="PAS"/>
    <property type="match status" value="1"/>
</dbReference>
<dbReference type="AlphaFoldDB" id="A0A072NR92"/>
<feature type="domain" description="PAC" evidence="16">
    <location>
        <begin position="421"/>
        <end position="473"/>
    </location>
</feature>
<dbReference type="SUPFAM" id="SSF103190">
    <property type="entry name" value="Sensory domain-like"/>
    <property type="match status" value="1"/>
</dbReference>
<dbReference type="PROSITE" id="PS50113">
    <property type="entry name" value="PAC"/>
    <property type="match status" value="1"/>
</dbReference>
<keyword evidence="6" id="KW-0808">Transferase</keyword>
<evidence type="ECO:0000256" key="1">
    <source>
        <dbReference type="ARBA" id="ARBA00000085"/>
    </source>
</evidence>
<comment type="caution">
    <text evidence="17">The sequence shown here is derived from an EMBL/GenBank/DDBJ whole genome shotgun (WGS) entry which is preliminary data.</text>
</comment>
<keyword evidence="7" id="KW-0812">Transmembrane</keyword>
<dbReference type="InterPro" id="IPR036890">
    <property type="entry name" value="HATPase_C_sf"/>
</dbReference>
<evidence type="ECO:0000259" key="14">
    <source>
        <dbReference type="PROSITE" id="PS50109"/>
    </source>
</evidence>
<dbReference type="InterPro" id="IPR033479">
    <property type="entry name" value="dCache_1"/>
</dbReference>
<evidence type="ECO:0000256" key="13">
    <source>
        <dbReference type="ARBA" id="ARBA00023136"/>
    </source>
</evidence>
<dbReference type="InterPro" id="IPR029151">
    <property type="entry name" value="Sensor-like_sf"/>
</dbReference>
<protein>
    <recommendedName>
        <fullName evidence="3">histidine kinase</fullName>
        <ecNumber evidence="3">2.7.13.3</ecNumber>
    </recommendedName>
</protein>
<evidence type="ECO:0000256" key="2">
    <source>
        <dbReference type="ARBA" id="ARBA00004651"/>
    </source>
</evidence>
<keyword evidence="11" id="KW-1133">Transmembrane helix</keyword>
<evidence type="ECO:0000256" key="10">
    <source>
        <dbReference type="ARBA" id="ARBA00022840"/>
    </source>
</evidence>
<dbReference type="CDD" id="cd06225">
    <property type="entry name" value="HAMP"/>
    <property type="match status" value="1"/>
</dbReference>
<dbReference type="PANTHER" id="PTHR43065:SF10">
    <property type="entry name" value="PEROXIDE STRESS-ACTIVATED HISTIDINE KINASE MAK3"/>
    <property type="match status" value="1"/>
</dbReference>
<dbReference type="InterPro" id="IPR003594">
    <property type="entry name" value="HATPase_dom"/>
</dbReference>
<dbReference type="SMART" id="SM00387">
    <property type="entry name" value="HATPase_c"/>
    <property type="match status" value="1"/>
</dbReference>
<accession>A0A072NR92</accession>
<dbReference type="PROSITE" id="PS50112">
    <property type="entry name" value="PAS"/>
    <property type="match status" value="1"/>
</dbReference>
<evidence type="ECO:0000256" key="9">
    <source>
        <dbReference type="ARBA" id="ARBA00022777"/>
    </source>
</evidence>
<feature type="domain" description="Histidine kinase" evidence="14">
    <location>
        <begin position="486"/>
        <end position="698"/>
    </location>
</feature>
<keyword evidence="10" id="KW-0067">ATP-binding</keyword>
<evidence type="ECO:0000313" key="18">
    <source>
        <dbReference type="Proteomes" id="UP000027936"/>
    </source>
</evidence>
<evidence type="ECO:0000256" key="8">
    <source>
        <dbReference type="ARBA" id="ARBA00022741"/>
    </source>
</evidence>
<keyword evidence="8" id="KW-0547">Nucleotide-binding</keyword>
<dbReference type="CDD" id="cd00130">
    <property type="entry name" value="PAS"/>
    <property type="match status" value="1"/>
</dbReference>
<dbReference type="Pfam" id="PF00512">
    <property type="entry name" value="HisKA"/>
    <property type="match status" value="1"/>
</dbReference>
<proteinExistence type="predicted"/>
<dbReference type="Proteomes" id="UP000027936">
    <property type="component" value="Unassembled WGS sequence"/>
</dbReference>
<comment type="catalytic activity">
    <reaction evidence="1">
        <text>ATP + protein L-histidine = ADP + protein N-phospho-L-histidine.</text>
        <dbReference type="EC" id="2.7.13.3"/>
    </reaction>
</comment>
<dbReference type="InterPro" id="IPR005467">
    <property type="entry name" value="His_kinase_dom"/>
</dbReference>
<dbReference type="InterPro" id="IPR000700">
    <property type="entry name" value="PAS-assoc_C"/>
</dbReference>
<dbReference type="SUPFAM" id="SSF55785">
    <property type="entry name" value="PYP-like sensor domain (PAS domain)"/>
    <property type="match status" value="1"/>
</dbReference>
<evidence type="ECO:0000256" key="11">
    <source>
        <dbReference type="ARBA" id="ARBA00022989"/>
    </source>
</evidence>
<dbReference type="SUPFAM" id="SSF47384">
    <property type="entry name" value="Homodimeric domain of signal transducing histidine kinase"/>
    <property type="match status" value="1"/>
</dbReference>
<evidence type="ECO:0000313" key="17">
    <source>
        <dbReference type="EMBL" id="KEF39996.1"/>
    </source>
</evidence>
<dbReference type="GO" id="GO:0000155">
    <property type="term" value="F:phosphorelay sensor kinase activity"/>
    <property type="evidence" value="ECO:0007669"/>
    <property type="project" value="InterPro"/>
</dbReference>
<evidence type="ECO:0000256" key="12">
    <source>
        <dbReference type="ARBA" id="ARBA00023012"/>
    </source>
</evidence>
<organism evidence="17 18">
    <name type="scientific">Schinkia azotoformans MEV2011</name>
    <dbReference type="NCBI Taxonomy" id="1348973"/>
    <lineage>
        <taxon>Bacteria</taxon>
        <taxon>Bacillati</taxon>
        <taxon>Bacillota</taxon>
        <taxon>Bacilli</taxon>
        <taxon>Bacillales</taxon>
        <taxon>Bacillaceae</taxon>
        <taxon>Calidifontibacillus/Schinkia group</taxon>
        <taxon>Schinkia</taxon>
    </lineage>
</organism>
<dbReference type="Gene3D" id="6.10.340.10">
    <property type="match status" value="1"/>
</dbReference>
<dbReference type="Gene3D" id="1.10.287.130">
    <property type="match status" value="1"/>
</dbReference>
<evidence type="ECO:0000256" key="7">
    <source>
        <dbReference type="ARBA" id="ARBA00022692"/>
    </source>
</evidence>
<dbReference type="CDD" id="cd18774">
    <property type="entry name" value="PDC2_HK_sensor"/>
    <property type="match status" value="1"/>
</dbReference>
<feature type="domain" description="PAS" evidence="15">
    <location>
        <begin position="349"/>
        <end position="397"/>
    </location>
</feature>
<comment type="subcellular location">
    <subcellularLocation>
        <location evidence="2">Cell membrane</location>
        <topology evidence="2">Multi-pass membrane protein</topology>
    </subcellularLocation>
</comment>
<dbReference type="EMBL" id="JJRY01000001">
    <property type="protein sequence ID" value="KEF39996.1"/>
    <property type="molecule type" value="Genomic_DNA"/>
</dbReference>
<evidence type="ECO:0000256" key="4">
    <source>
        <dbReference type="ARBA" id="ARBA00022475"/>
    </source>
</evidence>
<dbReference type="Pfam" id="PF02743">
    <property type="entry name" value="dCache_1"/>
    <property type="match status" value="1"/>
</dbReference>
<evidence type="ECO:0000256" key="5">
    <source>
        <dbReference type="ARBA" id="ARBA00022553"/>
    </source>
</evidence>
<dbReference type="SMART" id="SM00388">
    <property type="entry name" value="HisKA"/>
    <property type="match status" value="1"/>
</dbReference>
<evidence type="ECO:0000259" key="15">
    <source>
        <dbReference type="PROSITE" id="PS50112"/>
    </source>
</evidence>
<dbReference type="PATRIC" id="fig|1348973.3.peg.4"/>
<dbReference type="InterPro" id="IPR036097">
    <property type="entry name" value="HisK_dim/P_sf"/>
</dbReference>
<dbReference type="PANTHER" id="PTHR43065">
    <property type="entry name" value="SENSOR HISTIDINE KINASE"/>
    <property type="match status" value="1"/>
</dbReference>
<dbReference type="EC" id="2.7.13.3" evidence="3"/>
<gene>
    <name evidence="17" type="ORF">M670_00006</name>
</gene>
<keyword evidence="13" id="KW-0472">Membrane</keyword>
<evidence type="ECO:0000256" key="6">
    <source>
        <dbReference type="ARBA" id="ARBA00022679"/>
    </source>
</evidence>
<dbReference type="GO" id="GO:0005524">
    <property type="term" value="F:ATP binding"/>
    <property type="evidence" value="ECO:0007669"/>
    <property type="project" value="UniProtKB-KW"/>
</dbReference>